<dbReference type="AlphaFoldDB" id="A0A3L6KWX4"/>
<organism evidence="1">
    <name type="scientific">Trypanosoma brucei equiperdum</name>
    <dbReference type="NCBI Taxonomy" id="630700"/>
    <lineage>
        <taxon>Eukaryota</taxon>
        <taxon>Discoba</taxon>
        <taxon>Euglenozoa</taxon>
        <taxon>Kinetoplastea</taxon>
        <taxon>Metakinetoplastina</taxon>
        <taxon>Trypanosomatida</taxon>
        <taxon>Trypanosomatidae</taxon>
        <taxon>Trypanosoma</taxon>
    </lineage>
</organism>
<evidence type="ECO:0000313" key="1">
    <source>
        <dbReference type="EMBL" id="RHW68595.1"/>
    </source>
</evidence>
<accession>A0A3L6KWX4</accession>
<comment type="caution">
    <text evidence="1">The sequence shown here is derived from an EMBL/GenBank/DDBJ whole genome shotgun (WGS) entry which is preliminary data.</text>
</comment>
<dbReference type="EMBL" id="QSBY01000010">
    <property type="protein sequence ID" value="RHW68595.1"/>
    <property type="molecule type" value="Genomic_DNA"/>
</dbReference>
<gene>
    <name evidence="1" type="ORF">DPX39_100047900</name>
</gene>
<sequence length="327" mass="38099">MESRCLSSATYTQKCLELDRLIRNHLIQCHIVIKALKTRLHDAEEDVKRLKHDRCLLMTKLTEEKSKCETLKSVHADVEKVSANEFHRQQKAIQERERELQVRTKHLDVRAKECERWAHHLKGMEDNLFAQQIRLESIKASLEGDMELVHRWVEGGYGRTENLGRELRHFLERSNSQALCTRHCRCDADAAFCNERECFYLEKEETLQRLSIMQQELSFVNKIISSRVSHVLLVEENLMGVQTWINRKDFRDSVPIRTKGEGPVYSKLTEGQLTNSKGWMTGGQYVEYPNASESVNSLEVGLSLKAEESHLDRLKQFEKLLTMSLEE</sequence>
<dbReference type="Proteomes" id="UP000266743">
    <property type="component" value="Chromosome 10"/>
</dbReference>
<proteinExistence type="predicted"/>
<protein>
    <submittedName>
        <fullName evidence="1">Uncharacterized protein</fullName>
    </submittedName>
</protein>
<reference evidence="1" key="1">
    <citation type="submission" date="2018-09" db="EMBL/GenBank/DDBJ databases">
        <title>whole genome sequence of T. equiperdum IVM-t1 strain.</title>
        <authorList>
            <person name="Suganuma K."/>
        </authorList>
    </citation>
    <scope>NUCLEOTIDE SEQUENCE [LARGE SCALE GENOMIC DNA]</scope>
    <source>
        <strain evidence="1">IVM-t1</strain>
    </source>
</reference>
<name>A0A3L6KWX4_9TRYP</name>